<dbReference type="GO" id="GO:0042732">
    <property type="term" value="P:D-xylose metabolic process"/>
    <property type="evidence" value="ECO:0007669"/>
    <property type="project" value="InterPro"/>
</dbReference>
<dbReference type="KEGG" id="nmv:NITMOv2_3358"/>
<dbReference type="AlphaFoldDB" id="A0A0K2GFL2"/>
<keyword evidence="11" id="KW-0333">Golgi apparatus</keyword>
<dbReference type="Proteomes" id="UP000069205">
    <property type="component" value="Chromosome"/>
</dbReference>
<keyword evidence="12" id="KW-0472">Membrane</keyword>
<dbReference type="EC" id="4.1.1.35" evidence="5"/>
<dbReference type="RefSeq" id="WP_053380709.1">
    <property type="nucleotide sequence ID" value="NZ_CP011801.1"/>
</dbReference>
<evidence type="ECO:0000256" key="13">
    <source>
        <dbReference type="ARBA" id="ARBA00023180"/>
    </source>
</evidence>
<dbReference type="CDD" id="cd05230">
    <property type="entry name" value="UGD_SDR_e"/>
    <property type="match status" value="1"/>
</dbReference>
<keyword evidence="13" id="KW-0325">Glycoprotein</keyword>
<dbReference type="InterPro" id="IPR044516">
    <property type="entry name" value="UXS-like"/>
</dbReference>
<evidence type="ECO:0000256" key="5">
    <source>
        <dbReference type="ARBA" id="ARBA00012290"/>
    </source>
</evidence>
<feature type="domain" description="NAD(P)-binding" evidence="15">
    <location>
        <begin position="4"/>
        <end position="325"/>
    </location>
</feature>
<proteinExistence type="inferred from homology"/>
<dbReference type="PATRIC" id="fig|42253.5.peg.3312"/>
<evidence type="ECO:0000313" key="16">
    <source>
        <dbReference type="EMBL" id="ALA59750.1"/>
    </source>
</evidence>
<evidence type="ECO:0000256" key="8">
    <source>
        <dbReference type="ARBA" id="ARBA00022968"/>
    </source>
</evidence>
<dbReference type="Pfam" id="PF16363">
    <property type="entry name" value="GDP_Man_Dehyd"/>
    <property type="match status" value="1"/>
</dbReference>
<evidence type="ECO:0000313" key="17">
    <source>
        <dbReference type="Proteomes" id="UP000069205"/>
    </source>
</evidence>
<evidence type="ECO:0000256" key="6">
    <source>
        <dbReference type="ARBA" id="ARBA00022692"/>
    </source>
</evidence>
<keyword evidence="14 16" id="KW-0456">Lyase</keyword>
<accession>A0A0K2GFL2</accession>
<keyword evidence="7" id="KW-0210">Decarboxylase</keyword>
<dbReference type="PANTHER" id="PTHR43078:SF6">
    <property type="entry name" value="UDP-GLUCURONIC ACID DECARBOXYLASE 1"/>
    <property type="match status" value="1"/>
</dbReference>
<dbReference type="GO" id="GO:0048040">
    <property type="term" value="F:UDP-glucuronate decarboxylase activity"/>
    <property type="evidence" value="ECO:0007669"/>
    <property type="project" value="UniProtKB-EC"/>
</dbReference>
<sequence>MRILITGGAGFLGSHLAESLVNQGHTVICMDNLSTGKVENIAHLMGHERFAFIKYNVCDYVHVEGPLDAVMHFASPASPQDYLDMPIATLKVGGLGTHKVLGLAKAKGARFLLASTSEVYGDPLVNPQPESYWGNVSPISPRGVYDEAKRFAEAMTMAYHRYHGVDTRIVRIFNTFGPRMRPNDGRVVSNFIVQALQGKPLSVFGDGSQTRSFCYVDDLVRGILALLMISSDKTVEQRTDRKSFLTKQNGDQDSMHDPVNIGNPRELTVLDIAKLVLKLTKSSSEVSYHPLPADDPKVRRPDITRARTLLGWEPQVGLEDALQKTIEYFRAVLARPASI</sequence>
<comment type="cofactor">
    <cofactor evidence="1">
        <name>NAD(+)</name>
        <dbReference type="ChEBI" id="CHEBI:57540"/>
    </cofactor>
</comment>
<dbReference type="GO" id="GO:0005737">
    <property type="term" value="C:cytoplasm"/>
    <property type="evidence" value="ECO:0007669"/>
    <property type="project" value="TreeGrafter"/>
</dbReference>
<evidence type="ECO:0000256" key="3">
    <source>
        <dbReference type="ARBA" id="ARBA00005100"/>
    </source>
</evidence>
<organism evidence="16 17">
    <name type="scientific">Nitrospira moscoviensis</name>
    <dbReference type="NCBI Taxonomy" id="42253"/>
    <lineage>
        <taxon>Bacteria</taxon>
        <taxon>Pseudomonadati</taxon>
        <taxon>Nitrospirota</taxon>
        <taxon>Nitrospiria</taxon>
        <taxon>Nitrospirales</taxon>
        <taxon>Nitrospiraceae</taxon>
        <taxon>Nitrospira</taxon>
    </lineage>
</organism>
<dbReference type="UniPathway" id="UPA00796">
    <property type="reaction ID" value="UER00771"/>
</dbReference>
<evidence type="ECO:0000256" key="4">
    <source>
        <dbReference type="ARBA" id="ARBA00007505"/>
    </source>
</evidence>
<dbReference type="SUPFAM" id="SSF51735">
    <property type="entry name" value="NAD(P)-binding Rossmann-fold domains"/>
    <property type="match status" value="1"/>
</dbReference>
<dbReference type="GO" id="GO:0070403">
    <property type="term" value="F:NAD+ binding"/>
    <property type="evidence" value="ECO:0007669"/>
    <property type="project" value="InterPro"/>
</dbReference>
<dbReference type="EMBL" id="CP011801">
    <property type="protein sequence ID" value="ALA59750.1"/>
    <property type="molecule type" value="Genomic_DNA"/>
</dbReference>
<dbReference type="STRING" id="42253.NITMOv2_3358"/>
<reference evidence="16 17" key="1">
    <citation type="journal article" date="2015" name="Proc. Natl. Acad. Sci. U.S.A.">
        <title>Expanded metabolic versatility of ubiquitous nitrite-oxidizing bacteria from the genus Nitrospira.</title>
        <authorList>
            <person name="Koch H."/>
            <person name="Lucker S."/>
            <person name="Albertsen M."/>
            <person name="Kitzinger K."/>
            <person name="Herbold C."/>
            <person name="Spieck E."/>
            <person name="Nielsen P.H."/>
            <person name="Wagner M."/>
            <person name="Daims H."/>
        </authorList>
    </citation>
    <scope>NUCLEOTIDE SEQUENCE [LARGE SCALE GENOMIC DNA]</scope>
    <source>
        <strain evidence="16 17">NSP M-1</strain>
    </source>
</reference>
<dbReference type="GO" id="GO:0033320">
    <property type="term" value="P:UDP-D-xylose biosynthetic process"/>
    <property type="evidence" value="ECO:0007669"/>
    <property type="project" value="UniProtKB-UniPathway"/>
</dbReference>
<gene>
    <name evidence="16" type="primary">Uxs</name>
    <name evidence="16" type="ORF">NITMOv2_3358</name>
</gene>
<comment type="similarity">
    <text evidence="4">Belongs to the NAD(P)-dependent epimerase/dehydratase family. UDP-glucuronic acid decarboxylase subfamily.</text>
</comment>
<keyword evidence="8" id="KW-0735">Signal-anchor</keyword>
<evidence type="ECO:0000259" key="15">
    <source>
        <dbReference type="Pfam" id="PF16363"/>
    </source>
</evidence>
<evidence type="ECO:0000256" key="9">
    <source>
        <dbReference type="ARBA" id="ARBA00022989"/>
    </source>
</evidence>
<dbReference type="InterPro" id="IPR036291">
    <property type="entry name" value="NAD(P)-bd_dom_sf"/>
</dbReference>
<protein>
    <recommendedName>
        <fullName evidence="5">UDP-glucuronate decarboxylase</fullName>
        <ecNumber evidence="5">4.1.1.35</ecNumber>
    </recommendedName>
</protein>
<keyword evidence="6" id="KW-0812">Transmembrane</keyword>
<keyword evidence="10" id="KW-0520">NAD</keyword>
<evidence type="ECO:0000256" key="7">
    <source>
        <dbReference type="ARBA" id="ARBA00022793"/>
    </source>
</evidence>
<comment type="pathway">
    <text evidence="3">Nucleotide-sugar biosynthesis; UDP-alpha-D-xylose biosynthesis; UDP-alpha-D-xylose from UDP-alpha-D-glucuronate: step 1/1.</text>
</comment>
<evidence type="ECO:0000256" key="11">
    <source>
        <dbReference type="ARBA" id="ARBA00023034"/>
    </source>
</evidence>
<dbReference type="FunFam" id="3.40.50.720:FF:000065">
    <property type="entry name" value="UDP-glucuronic acid decarboxylase 1"/>
    <property type="match status" value="1"/>
</dbReference>
<comment type="subcellular location">
    <subcellularLocation>
        <location evidence="2">Golgi apparatus</location>
        <location evidence="2">Golgi stack membrane</location>
        <topology evidence="2">Single-pass type II membrane protein</topology>
    </subcellularLocation>
</comment>
<evidence type="ECO:0000256" key="2">
    <source>
        <dbReference type="ARBA" id="ARBA00004447"/>
    </source>
</evidence>
<dbReference type="OrthoDB" id="9803061at2"/>
<name>A0A0K2GFL2_NITMO</name>
<dbReference type="InterPro" id="IPR016040">
    <property type="entry name" value="NAD(P)-bd_dom"/>
</dbReference>
<evidence type="ECO:0000256" key="14">
    <source>
        <dbReference type="ARBA" id="ARBA00023239"/>
    </source>
</evidence>
<dbReference type="PANTHER" id="PTHR43078">
    <property type="entry name" value="UDP-GLUCURONIC ACID DECARBOXYLASE-RELATED"/>
    <property type="match status" value="1"/>
</dbReference>
<dbReference type="Gene3D" id="3.40.50.720">
    <property type="entry name" value="NAD(P)-binding Rossmann-like Domain"/>
    <property type="match status" value="1"/>
</dbReference>
<evidence type="ECO:0000256" key="1">
    <source>
        <dbReference type="ARBA" id="ARBA00001911"/>
    </source>
</evidence>
<keyword evidence="9" id="KW-1133">Transmembrane helix</keyword>
<keyword evidence="17" id="KW-1185">Reference proteome</keyword>
<evidence type="ECO:0000256" key="12">
    <source>
        <dbReference type="ARBA" id="ARBA00023136"/>
    </source>
</evidence>
<evidence type="ECO:0000256" key="10">
    <source>
        <dbReference type="ARBA" id="ARBA00023027"/>
    </source>
</evidence>